<organism evidence="2 3">
    <name type="scientific">Phlyctema vagabunda</name>
    <dbReference type="NCBI Taxonomy" id="108571"/>
    <lineage>
        <taxon>Eukaryota</taxon>
        <taxon>Fungi</taxon>
        <taxon>Dikarya</taxon>
        <taxon>Ascomycota</taxon>
        <taxon>Pezizomycotina</taxon>
        <taxon>Leotiomycetes</taxon>
        <taxon>Helotiales</taxon>
        <taxon>Dermateaceae</taxon>
        <taxon>Phlyctema</taxon>
    </lineage>
</organism>
<accession>A0ABR4PPV3</accession>
<gene>
    <name evidence="2" type="ORF">PVAG01_02178</name>
</gene>
<keyword evidence="3" id="KW-1185">Reference proteome</keyword>
<dbReference type="EMBL" id="JBFCZG010000002">
    <property type="protein sequence ID" value="KAL3425387.1"/>
    <property type="molecule type" value="Genomic_DNA"/>
</dbReference>
<sequence length="151" mass="16782">MPKNEETQPTDLTLLFKHGRQTVLLLSKPLTPFPTIISELLDTLRERYPDGMPTSGSDHTMTIPDSVHDVIIGIPKDAFEPSKGWAELTTGAEDNTETPKSLGLKEGSLLAFNFVEEGAKSKPVDFPVEWSSYEEQYGTAEPIDEDEDDEE</sequence>
<comment type="caution">
    <text evidence="2">The sequence shown here is derived from an EMBL/GenBank/DDBJ whole genome shotgun (WGS) entry which is preliminary data.</text>
</comment>
<name>A0ABR4PPV3_9HELO</name>
<feature type="region of interest" description="Disordered" evidence="1">
    <location>
        <begin position="131"/>
        <end position="151"/>
    </location>
</feature>
<proteinExistence type="predicted"/>
<evidence type="ECO:0000256" key="1">
    <source>
        <dbReference type="SAM" id="MobiDB-lite"/>
    </source>
</evidence>
<reference evidence="2 3" key="1">
    <citation type="submission" date="2024-06" db="EMBL/GenBank/DDBJ databases">
        <title>Complete genome of Phlyctema vagabunda strain 19-DSS-EL-015.</title>
        <authorList>
            <person name="Fiorenzani C."/>
        </authorList>
    </citation>
    <scope>NUCLEOTIDE SEQUENCE [LARGE SCALE GENOMIC DNA]</scope>
    <source>
        <strain evidence="2 3">19-DSS-EL-015</strain>
    </source>
</reference>
<evidence type="ECO:0000313" key="3">
    <source>
        <dbReference type="Proteomes" id="UP001629113"/>
    </source>
</evidence>
<evidence type="ECO:0000313" key="2">
    <source>
        <dbReference type="EMBL" id="KAL3425387.1"/>
    </source>
</evidence>
<dbReference type="Proteomes" id="UP001629113">
    <property type="component" value="Unassembled WGS sequence"/>
</dbReference>
<feature type="compositionally biased region" description="Acidic residues" evidence="1">
    <location>
        <begin position="142"/>
        <end position="151"/>
    </location>
</feature>
<protein>
    <submittedName>
        <fullName evidence="2">Uncharacterized protein</fullName>
    </submittedName>
</protein>